<dbReference type="RefSeq" id="XP_014551002.1">
    <property type="nucleotide sequence ID" value="XM_014695516.1"/>
</dbReference>
<dbReference type="Proteomes" id="UP000054337">
    <property type="component" value="Unassembled WGS sequence"/>
</dbReference>
<evidence type="ECO:0000313" key="2">
    <source>
        <dbReference type="Proteomes" id="UP000054337"/>
    </source>
</evidence>
<organism evidence="1 2">
    <name type="scientific">Bipolaris victoriae (strain FI3)</name>
    <name type="common">Victoria blight of oats agent</name>
    <name type="synonym">Cochliobolus victoriae</name>
    <dbReference type="NCBI Taxonomy" id="930091"/>
    <lineage>
        <taxon>Eukaryota</taxon>
        <taxon>Fungi</taxon>
        <taxon>Dikarya</taxon>
        <taxon>Ascomycota</taxon>
        <taxon>Pezizomycotina</taxon>
        <taxon>Dothideomycetes</taxon>
        <taxon>Pleosporomycetidae</taxon>
        <taxon>Pleosporales</taxon>
        <taxon>Pleosporineae</taxon>
        <taxon>Pleosporaceae</taxon>
        <taxon>Bipolaris</taxon>
    </lineage>
</organism>
<feature type="non-terminal residue" evidence="1">
    <location>
        <position position="1"/>
    </location>
</feature>
<accession>W7E2T9</accession>
<dbReference type="GeneID" id="26250470"/>
<proteinExistence type="predicted"/>
<sequence>LCVSCDPSHNGLYNSQQAHKSLDMAKHLVPQVCDKADSDSVRALIVLVSPMA</sequence>
<dbReference type="HOGENOM" id="CLU_3092846_0_0_1"/>
<dbReference type="AlphaFoldDB" id="W7E2T9"/>
<reference evidence="1 2" key="1">
    <citation type="journal article" date="2013" name="PLoS Genet.">
        <title>Comparative genome structure, secondary metabolite, and effector coding capacity across Cochliobolus pathogens.</title>
        <authorList>
            <person name="Condon B.J."/>
            <person name="Leng Y."/>
            <person name="Wu D."/>
            <person name="Bushley K.E."/>
            <person name="Ohm R.A."/>
            <person name="Otillar R."/>
            <person name="Martin J."/>
            <person name="Schackwitz W."/>
            <person name="Grimwood J."/>
            <person name="MohdZainudin N."/>
            <person name="Xue C."/>
            <person name="Wang R."/>
            <person name="Manning V.A."/>
            <person name="Dhillon B."/>
            <person name="Tu Z.J."/>
            <person name="Steffenson B.J."/>
            <person name="Salamov A."/>
            <person name="Sun H."/>
            <person name="Lowry S."/>
            <person name="LaButti K."/>
            <person name="Han J."/>
            <person name="Copeland A."/>
            <person name="Lindquist E."/>
            <person name="Barry K."/>
            <person name="Schmutz J."/>
            <person name="Baker S.E."/>
            <person name="Ciuffetti L.M."/>
            <person name="Grigoriev I.V."/>
            <person name="Zhong S."/>
            <person name="Turgeon B.G."/>
        </authorList>
    </citation>
    <scope>NUCLEOTIDE SEQUENCE [LARGE SCALE GENOMIC DNA]</scope>
    <source>
        <strain evidence="1 2">FI3</strain>
    </source>
</reference>
<name>W7E2T9_BIPV3</name>
<protein>
    <submittedName>
        <fullName evidence="1">Uncharacterized protein</fullName>
    </submittedName>
</protein>
<gene>
    <name evidence="1" type="ORF">COCVIDRAFT_114005</name>
</gene>
<keyword evidence="2" id="KW-1185">Reference proteome</keyword>
<dbReference type="OrthoDB" id="3931897at2759"/>
<evidence type="ECO:0000313" key="1">
    <source>
        <dbReference type="EMBL" id="EUN21424.1"/>
    </source>
</evidence>
<dbReference type="EMBL" id="KI968848">
    <property type="protein sequence ID" value="EUN21424.1"/>
    <property type="molecule type" value="Genomic_DNA"/>
</dbReference>